<evidence type="ECO:0000313" key="2">
    <source>
        <dbReference type="Proteomes" id="UP001432027"/>
    </source>
</evidence>
<gene>
    <name evidence="1" type="ORF">PENTCL1PPCAC_12550</name>
</gene>
<reference evidence="1" key="1">
    <citation type="submission" date="2023-10" db="EMBL/GenBank/DDBJ databases">
        <title>Genome assembly of Pristionchus species.</title>
        <authorList>
            <person name="Yoshida K."/>
            <person name="Sommer R.J."/>
        </authorList>
    </citation>
    <scope>NUCLEOTIDE SEQUENCE</scope>
    <source>
        <strain evidence="1">RS0144</strain>
    </source>
</reference>
<comment type="caution">
    <text evidence="1">The sequence shown here is derived from an EMBL/GenBank/DDBJ whole genome shotgun (WGS) entry which is preliminary data.</text>
</comment>
<keyword evidence="2" id="KW-1185">Reference proteome</keyword>
<dbReference type="AlphaFoldDB" id="A0AAV5TD71"/>
<evidence type="ECO:0000313" key="1">
    <source>
        <dbReference type="EMBL" id="GMS90375.1"/>
    </source>
</evidence>
<feature type="non-terminal residue" evidence="1">
    <location>
        <position position="1"/>
    </location>
</feature>
<organism evidence="1 2">
    <name type="scientific">Pristionchus entomophagus</name>
    <dbReference type="NCBI Taxonomy" id="358040"/>
    <lineage>
        <taxon>Eukaryota</taxon>
        <taxon>Metazoa</taxon>
        <taxon>Ecdysozoa</taxon>
        <taxon>Nematoda</taxon>
        <taxon>Chromadorea</taxon>
        <taxon>Rhabditida</taxon>
        <taxon>Rhabditina</taxon>
        <taxon>Diplogasteromorpha</taxon>
        <taxon>Diplogasteroidea</taxon>
        <taxon>Neodiplogasteridae</taxon>
        <taxon>Pristionchus</taxon>
    </lineage>
</organism>
<sequence>KRRLILAAFASLTIILFSTFVIERSEVQPISYSTTKVEAITLTADWLRLLDSFFSRCPLSSSTLIYFDRYSLERVQLILEHKIESCC</sequence>
<proteinExistence type="predicted"/>
<protein>
    <submittedName>
        <fullName evidence="1">Uncharacterized protein</fullName>
    </submittedName>
</protein>
<dbReference type="EMBL" id="BTSX01000003">
    <property type="protein sequence ID" value="GMS90375.1"/>
    <property type="molecule type" value="Genomic_DNA"/>
</dbReference>
<dbReference type="Proteomes" id="UP001432027">
    <property type="component" value="Unassembled WGS sequence"/>
</dbReference>
<name>A0AAV5TD71_9BILA</name>
<accession>A0AAV5TD71</accession>